<dbReference type="Proteomes" id="UP000324748">
    <property type="component" value="Unassembled WGS sequence"/>
</dbReference>
<accession>A0A5B0R7G4</accession>
<evidence type="ECO:0000313" key="5">
    <source>
        <dbReference type="Proteomes" id="UP000325313"/>
    </source>
</evidence>
<comment type="caution">
    <text evidence="3">The sequence shown here is derived from an EMBL/GenBank/DDBJ whole genome shotgun (WGS) entry which is preliminary data.</text>
</comment>
<dbReference type="EMBL" id="VDEP01000238">
    <property type="protein sequence ID" value="KAA1121530.1"/>
    <property type="molecule type" value="Genomic_DNA"/>
</dbReference>
<proteinExistence type="predicted"/>
<evidence type="ECO:0000313" key="4">
    <source>
        <dbReference type="Proteomes" id="UP000324748"/>
    </source>
</evidence>
<dbReference type="EMBL" id="VSWC01000028">
    <property type="protein sequence ID" value="KAA1109005.1"/>
    <property type="molecule type" value="Genomic_DNA"/>
</dbReference>
<sequence>MPMLRGRPGHTYGRPEPLSSSSAPRDISEARFASAWQYRYSKIDETRSSKASGRVQKWASVTTEDTSNDDAALQICPSSKQDHADVRYAVVREVGRVLEWCRKIDHRSVRAAGSWLSSKRGPSVVQCFHQNDVRAHPEVLHPRFPAKQNFPPSIYGLVLVQSPLLKEVHCELVQSAHPHQKPEYHIRL</sequence>
<evidence type="ECO:0000256" key="1">
    <source>
        <dbReference type="SAM" id="MobiDB-lite"/>
    </source>
</evidence>
<reference evidence="4 5" key="1">
    <citation type="submission" date="2019-05" db="EMBL/GenBank/DDBJ databases">
        <title>Emergence of the Ug99 lineage of the wheat stem rust pathogen through somatic hybridization.</title>
        <authorList>
            <person name="Li F."/>
            <person name="Upadhyaya N.M."/>
            <person name="Sperschneider J."/>
            <person name="Matny O."/>
            <person name="Nguyen-Phuc H."/>
            <person name="Mago R."/>
            <person name="Raley C."/>
            <person name="Miller M.E."/>
            <person name="Silverstein K.A.T."/>
            <person name="Henningsen E."/>
            <person name="Hirsch C.D."/>
            <person name="Visser B."/>
            <person name="Pretorius Z.A."/>
            <person name="Steffenson B.J."/>
            <person name="Schwessinger B."/>
            <person name="Dodds P.N."/>
            <person name="Figueroa M."/>
        </authorList>
    </citation>
    <scope>NUCLEOTIDE SEQUENCE [LARGE SCALE GENOMIC DNA]</scope>
    <source>
        <strain evidence="2">21-0</strain>
        <strain evidence="3 5">Ug99</strain>
    </source>
</reference>
<evidence type="ECO:0000313" key="3">
    <source>
        <dbReference type="EMBL" id="KAA1121530.1"/>
    </source>
</evidence>
<dbReference type="Proteomes" id="UP000325313">
    <property type="component" value="Unassembled WGS sequence"/>
</dbReference>
<keyword evidence="4" id="KW-1185">Reference proteome</keyword>
<organism evidence="3 5">
    <name type="scientific">Puccinia graminis f. sp. tritici</name>
    <dbReference type="NCBI Taxonomy" id="56615"/>
    <lineage>
        <taxon>Eukaryota</taxon>
        <taxon>Fungi</taxon>
        <taxon>Dikarya</taxon>
        <taxon>Basidiomycota</taxon>
        <taxon>Pucciniomycotina</taxon>
        <taxon>Pucciniomycetes</taxon>
        <taxon>Pucciniales</taxon>
        <taxon>Pucciniaceae</taxon>
        <taxon>Puccinia</taxon>
    </lineage>
</organism>
<evidence type="ECO:0000313" key="2">
    <source>
        <dbReference type="EMBL" id="KAA1109005.1"/>
    </source>
</evidence>
<protein>
    <submittedName>
        <fullName evidence="3">Uncharacterized protein</fullName>
    </submittedName>
</protein>
<dbReference type="AlphaFoldDB" id="A0A5B0R7G4"/>
<feature type="region of interest" description="Disordered" evidence="1">
    <location>
        <begin position="1"/>
        <end position="26"/>
    </location>
</feature>
<gene>
    <name evidence="2" type="ORF">PGT21_030646</name>
    <name evidence="3" type="ORF">PGTUg99_031110</name>
</gene>
<name>A0A5B0R7G4_PUCGR</name>